<feature type="transmembrane region" description="Helical" evidence="6">
    <location>
        <begin position="103"/>
        <end position="131"/>
    </location>
</feature>
<feature type="transmembrane region" description="Helical" evidence="6">
    <location>
        <begin position="433"/>
        <end position="451"/>
    </location>
</feature>
<evidence type="ECO:0000256" key="3">
    <source>
        <dbReference type="ARBA" id="ARBA00022692"/>
    </source>
</evidence>
<evidence type="ECO:0000256" key="4">
    <source>
        <dbReference type="ARBA" id="ARBA00022989"/>
    </source>
</evidence>
<evidence type="ECO:0000256" key="5">
    <source>
        <dbReference type="ARBA" id="ARBA00023136"/>
    </source>
</evidence>
<dbReference type="GO" id="GO:0016020">
    <property type="term" value="C:membrane"/>
    <property type="evidence" value="ECO:0007669"/>
    <property type="project" value="UniProtKB-SubCell"/>
</dbReference>
<accession>A0A9X4JVA2</accession>
<reference evidence="7" key="1">
    <citation type="submission" date="2022-02" db="EMBL/GenBank/DDBJ databases">
        <authorList>
            <person name="Leng L."/>
        </authorList>
    </citation>
    <scope>NUCLEOTIDE SEQUENCE</scope>
    <source>
        <strain evidence="7">JI</strain>
    </source>
</reference>
<dbReference type="PIRSF" id="PIRSF006060">
    <property type="entry name" value="AA_transporter"/>
    <property type="match status" value="1"/>
</dbReference>
<feature type="transmembrane region" description="Helical" evidence="6">
    <location>
        <begin position="60"/>
        <end position="82"/>
    </location>
</feature>
<dbReference type="AlphaFoldDB" id="A0A9X4JVA2"/>
<protein>
    <submittedName>
        <fullName evidence="7">Amino acid permease</fullName>
    </submittedName>
</protein>
<dbReference type="InterPro" id="IPR002293">
    <property type="entry name" value="AA/rel_permease1"/>
</dbReference>
<feature type="transmembrane region" description="Helical" evidence="6">
    <location>
        <begin position="213"/>
        <end position="234"/>
    </location>
</feature>
<feature type="transmembrane region" description="Helical" evidence="6">
    <location>
        <begin position="184"/>
        <end position="201"/>
    </location>
</feature>
<gene>
    <name evidence="7" type="ORF">L7E55_01440</name>
</gene>
<feature type="transmembrane region" description="Helical" evidence="6">
    <location>
        <begin position="255"/>
        <end position="279"/>
    </location>
</feature>
<dbReference type="GO" id="GO:0015171">
    <property type="term" value="F:amino acid transmembrane transporter activity"/>
    <property type="evidence" value="ECO:0007669"/>
    <property type="project" value="TreeGrafter"/>
</dbReference>
<keyword evidence="8" id="KW-1185">Reference proteome</keyword>
<evidence type="ECO:0000313" key="7">
    <source>
        <dbReference type="EMBL" id="MDF9407032.1"/>
    </source>
</evidence>
<evidence type="ECO:0000256" key="2">
    <source>
        <dbReference type="ARBA" id="ARBA00022448"/>
    </source>
</evidence>
<sequence length="489" mass="51945">MYQWRAKSIEKLMAEKETSRHRLPRTLSALDLAALGIGAIIGTGIFVLTGVVSANYAGPGIVLSFVLAGIASGLAALIYAEMASMIPVAGSAYTFSYVSLGEILAWLVGWNLILEYIVSAGAVSIGWSSYFVDLLSSAGIALPTAITSSPFSGGMINLPAALIVLVLTGLIITGAQHSATANKFVVTAKLAAILLFIGLGFRHIDPANWKPFLPFGTAGIVHGAAIVFFAYIGFDAVSTAAEEVKNPRRDLTIGIVASLVIATVLYILVSLILTGMVHYSALNTASPVSAALLRVGLPWAAAVISVGALAGLTSVLLVVLYGQSRIFFAMARDGLLPPIFDWVHPRLHTPLWDSLIIGLVVAAIGALLPISIVAELANIGTLSAFIAVSAGLLVLRAKRPDLPRPFRVPWVPALPVISIAMSTYLAFNLPNLTRIRFIIWIFAGLLVYFAYGYKHSNLSVNDNPPTSLKFKIPKPALKKISHPTRKRDS</sequence>
<keyword evidence="5 6" id="KW-0472">Membrane</keyword>
<dbReference type="PANTHER" id="PTHR43243">
    <property type="entry name" value="INNER MEMBRANE TRANSPORTER YGJI-RELATED"/>
    <property type="match status" value="1"/>
</dbReference>
<feature type="transmembrane region" description="Helical" evidence="6">
    <location>
        <begin position="29"/>
        <end position="54"/>
    </location>
</feature>
<evidence type="ECO:0000313" key="8">
    <source>
        <dbReference type="Proteomes" id="UP001154312"/>
    </source>
</evidence>
<feature type="transmembrane region" description="Helical" evidence="6">
    <location>
        <begin position="376"/>
        <end position="395"/>
    </location>
</feature>
<feature type="transmembrane region" description="Helical" evidence="6">
    <location>
        <begin position="407"/>
        <end position="427"/>
    </location>
</feature>
<keyword evidence="3 6" id="KW-0812">Transmembrane</keyword>
<dbReference type="Pfam" id="PF13520">
    <property type="entry name" value="AA_permease_2"/>
    <property type="match status" value="1"/>
</dbReference>
<feature type="transmembrane region" description="Helical" evidence="6">
    <location>
        <begin position="299"/>
        <end position="322"/>
    </location>
</feature>
<organism evidence="7 8">
    <name type="scientific">Pelotomaculum isophthalicicum JI</name>
    <dbReference type="NCBI Taxonomy" id="947010"/>
    <lineage>
        <taxon>Bacteria</taxon>
        <taxon>Bacillati</taxon>
        <taxon>Bacillota</taxon>
        <taxon>Clostridia</taxon>
        <taxon>Eubacteriales</taxon>
        <taxon>Desulfotomaculaceae</taxon>
        <taxon>Pelotomaculum</taxon>
    </lineage>
</organism>
<proteinExistence type="predicted"/>
<name>A0A9X4JVA2_9FIRM</name>
<evidence type="ECO:0000256" key="1">
    <source>
        <dbReference type="ARBA" id="ARBA00004141"/>
    </source>
</evidence>
<dbReference type="EMBL" id="JAKOAV010000002">
    <property type="protein sequence ID" value="MDF9407032.1"/>
    <property type="molecule type" value="Genomic_DNA"/>
</dbReference>
<keyword evidence="2" id="KW-0813">Transport</keyword>
<keyword evidence="4 6" id="KW-1133">Transmembrane helix</keyword>
<dbReference type="PANTHER" id="PTHR43243:SF4">
    <property type="entry name" value="CATIONIC AMINO ACID TRANSPORTER 4"/>
    <property type="match status" value="1"/>
</dbReference>
<dbReference type="Proteomes" id="UP001154312">
    <property type="component" value="Unassembled WGS sequence"/>
</dbReference>
<dbReference type="RefSeq" id="WP_277442195.1">
    <property type="nucleotide sequence ID" value="NZ_JAKOAV010000002.1"/>
</dbReference>
<dbReference type="Gene3D" id="1.20.1740.10">
    <property type="entry name" value="Amino acid/polyamine transporter I"/>
    <property type="match status" value="1"/>
</dbReference>
<feature type="transmembrane region" description="Helical" evidence="6">
    <location>
        <begin position="151"/>
        <end position="172"/>
    </location>
</feature>
<comment type="subcellular location">
    <subcellularLocation>
        <location evidence="1">Membrane</location>
        <topology evidence="1">Multi-pass membrane protein</topology>
    </subcellularLocation>
</comment>
<comment type="caution">
    <text evidence="7">The sequence shown here is derived from an EMBL/GenBank/DDBJ whole genome shotgun (WGS) entry which is preliminary data.</text>
</comment>
<evidence type="ECO:0000256" key="6">
    <source>
        <dbReference type="SAM" id="Phobius"/>
    </source>
</evidence>
<feature type="transmembrane region" description="Helical" evidence="6">
    <location>
        <begin position="351"/>
        <end position="370"/>
    </location>
</feature>